<evidence type="ECO:0000313" key="5">
    <source>
        <dbReference type="Proteomes" id="UP000236291"/>
    </source>
</evidence>
<accession>A0A2K3L2Y1</accession>
<dbReference type="EMBL" id="ASHM01025233">
    <property type="protein sequence ID" value="PNX72897.1"/>
    <property type="molecule type" value="Genomic_DNA"/>
</dbReference>
<feature type="region of interest" description="Disordered" evidence="1">
    <location>
        <begin position="1"/>
        <end position="86"/>
    </location>
</feature>
<dbReference type="EMBL" id="ASHM01003596">
    <property type="protein sequence ID" value="PNY10112.1"/>
    <property type="molecule type" value="Genomic_DNA"/>
</dbReference>
<evidence type="ECO:0000313" key="4">
    <source>
        <dbReference type="EMBL" id="PNY10112.1"/>
    </source>
</evidence>
<dbReference type="Proteomes" id="UP000236291">
    <property type="component" value="Unassembled WGS sequence"/>
</dbReference>
<evidence type="ECO:0000313" key="2">
    <source>
        <dbReference type="EMBL" id="PNX58097.1"/>
    </source>
</evidence>
<protein>
    <submittedName>
        <fullName evidence="3">Uncharacterized protein</fullName>
    </submittedName>
</protein>
<feature type="compositionally biased region" description="Basic and acidic residues" evidence="1">
    <location>
        <begin position="71"/>
        <end position="86"/>
    </location>
</feature>
<evidence type="ECO:0000256" key="1">
    <source>
        <dbReference type="SAM" id="MobiDB-lite"/>
    </source>
</evidence>
<feature type="compositionally biased region" description="Low complexity" evidence="1">
    <location>
        <begin position="21"/>
        <end position="36"/>
    </location>
</feature>
<dbReference type="EMBL" id="ASHM01077821">
    <property type="protein sequence ID" value="PNX58097.1"/>
    <property type="molecule type" value="Genomic_DNA"/>
</dbReference>
<reference evidence="3 5" key="1">
    <citation type="journal article" date="2014" name="Am. J. Bot.">
        <title>Genome assembly and annotation for red clover (Trifolium pratense; Fabaceae).</title>
        <authorList>
            <person name="Istvanek J."/>
            <person name="Jaros M."/>
            <person name="Krenek A."/>
            <person name="Repkova J."/>
        </authorList>
    </citation>
    <scope>NUCLEOTIDE SEQUENCE [LARGE SCALE GENOMIC DNA]</scope>
    <source>
        <strain evidence="5">cv. Tatra</strain>
        <tissue evidence="3">Young leaves</tissue>
    </source>
</reference>
<dbReference type="AlphaFoldDB" id="A0A2K3L2Y1"/>
<proteinExistence type="predicted"/>
<organism evidence="3 5">
    <name type="scientific">Trifolium pratense</name>
    <name type="common">Red clover</name>
    <dbReference type="NCBI Taxonomy" id="57577"/>
    <lineage>
        <taxon>Eukaryota</taxon>
        <taxon>Viridiplantae</taxon>
        <taxon>Streptophyta</taxon>
        <taxon>Embryophyta</taxon>
        <taxon>Tracheophyta</taxon>
        <taxon>Spermatophyta</taxon>
        <taxon>Magnoliopsida</taxon>
        <taxon>eudicotyledons</taxon>
        <taxon>Gunneridae</taxon>
        <taxon>Pentapetalae</taxon>
        <taxon>rosids</taxon>
        <taxon>fabids</taxon>
        <taxon>Fabales</taxon>
        <taxon>Fabaceae</taxon>
        <taxon>Papilionoideae</taxon>
        <taxon>50 kb inversion clade</taxon>
        <taxon>NPAAA clade</taxon>
        <taxon>Hologalegina</taxon>
        <taxon>IRL clade</taxon>
        <taxon>Trifolieae</taxon>
        <taxon>Trifolium</taxon>
    </lineage>
</organism>
<sequence length="149" mass="17097">MERKIHSSSHTTKTTPPPSKSPASSSDSLSDSHQSQMEQKNHLSRKGKRIKKENVAKKPMPEESPSVIDNEPAKDEFEKGESSDEMPHLCFREMDAFKKGIELLGESERKEFDRRYKKLRVQEVKLRLRRAELVENHVEIILNALQGSS</sequence>
<name>A0A2K3L2Y1_TRIPR</name>
<reference evidence="3 5" key="2">
    <citation type="journal article" date="2017" name="Front. Plant Sci.">
        <title>Gene Classification and Mining of Molecular Markers Useful in Red Clover (Trifolium pratense) Breeding.</title>
        <authorList>
            <person name="Istvanek J."/>
            <person name="Dluhosova J."/>
            <person name="Dluhos P."/>
            <person name="Patkova L."/>
            <person name="Nedelnik J."/>
            <person name="Repkova J."/>
        </authorList>
    </citation>
    <scope>NUCLEOTIDE SEQUENCE [LARGE SCALE GENOMIC DNA]</scope>
    <source>
        <strain evidence="5">cv. Tatra</strain>
        <tissue evidence="3">Young leaves</tissue>
    </source>
</reference>
<feature type="compositionally biased region" description="Basic and acidic residues" evidence="1">
    <location>
        <begin position="52"/>
        <end position="61"/>
    </location>
</feature>
<dbReference type="OrthoDB" id="1429152at2759"/>
<evidence type="ECO:0000313" key="3">
    <source>
        <dbReference type="EMBL" id="PNX72897.1"/>
    </source>
</evidence>
<feature type="compositionally biased region" description="Basic residues" evidence="1">
    <location>
        <begin position="42"/>
        <end position="51"/>
    </location>
</feature>
<comment type="caution">
    <text evidence="3">The sequence shown here is derived from an EMBL/GenBank/DDBJ whole genome shotgun (WGS) entry which is preliminary data.</text>
</comment>
<gene>
    <name evidence="4" type="ORF">L195_g006680</name>
    <name evidence="3" type="ORF">L195_g028795</name>
    <name evidence="2" type="ORF">L195_g050737</name>
</gene>